<accession>A0A556PT95</accession>
<gene>
    <name evidence="1" type="ORF">FPQ13_00610</name>
</gene>
<sequence>MRTGRRSQAQKVFEELGRIESILEDFHNRHSANHLANSNKDLSEEYIQRVIKQFRLLEAYSTEGKRAIYPFTNGKTIDAKNIDRILRGINLKCVNSFFSPTVDLWFEDSRASYQNKDAIDFIENPGEEITQLTRELEPIFLDLRNQLEYFSQEIS</sequence>
<dbReference type="RefSeq" id="WP_144087363.1">
    <property type="nucleotide sequence ID" value="NZ_VMHE01000001.1"/>
</dbReference>
<dbReference type="Pfam" id="PF13047">
    <property type="entry name" value="DUF3907"/>
    <property type="match status" value="1"/>
</dbReference>
<proteinExistence type="predicted"/>
<dbReference type="AlphaFoldDB" id="A0A556PT95"/>
<evidence type="ECO:0000313" key="1">
    <source>
        <dbReference type="EMBL" id="TSJ67604.1"/>
    </source>
</evidence>
<reference evidence="1 2" key="1">
    <citation type="submission" date="2019-07" db="EMBL/GenBank/DDBJ databases">
        <title>Allobacillus sp. nov. SKP isolated from shrimp paste of Euphausiacea.</title>
        <authorList>
            <person name="Kanchanasin P."/>
            <person name="Tanasupawat S."/>
            <person name="Shi W."/>
            <person name="Wu L."/>
            <person name="Ma J."/>
        </authorList>
    </citation>
    <scope>NUCLEOTIDE SEQUENCE [LARGE SCALE GENOMIC DNA]</scope>
    <source>
        <strain evidence="1 2">SKP4-8</strain>
    </source>
</reference>
<protein>
    <submittedName>
        <fullName evidence="1">DUF3907 family protein</fullName>
    </submittedName>
</protein>
<dbReference type="EMBL" id="VMHE01000001">
    <property type="protein sequence ID" value="TSJ67604.1"/>
    <property type="molecule type" value="Genomic_DNA"/>
</dbReference>
<dbReference type="Proteomes" id="UP000316425">
    <property type="component" value="Unassembled WGS sequence"/>
</dbReference>
<keyword evidence="2" id="KW-1185">Reference proteome</keyword>
<comment type="caution">
    <text evidence="1">The sequence shown here is derived from an EMBL/GenBank/DDBJ whole genome shotgun (WGS) entry which is preliminary data.</text>
</comment>
<organism evidence="1 2">
    <name type="scientific">Allobacillus salarius</name>
    <dbReference type="NCBI Taxonomy" id="1955272"/>
    <lineage>
        <taxon>Bacteria</taxon>
        <taxon>Bacillati</taxon>
        <taxon>Bacillota</taxon>
        <taxon>Bacilli</taxon>
        <taxon>Bacillales</taxon>
        <taxon>Bacillaceae</taxon>
        <taxon>Allobacillus</taxon>
    </lineage>
</organism>
<name>A0A556PT95_9BACI</name>
<evidence type="ECO:0000313" key="2">
    <source>
        <dbReference type="Proteomes" id="UP000316425"/>
    </source>
</evidence>
<dbReference type="InterPro" id="IPR025013">
    <property type="entry name" value="DUF3907"/>
</dbReference>
<dbReference type="OrthoDB" id="2691359at2"/>